<dbReference type="PATRIC" id="fig|43687.5.peg.2412"/>
<dbReference type="EMBL" id="CP008822">
    <property type="protein sequence ID" value="AIM28374.1"/>
    <property type="molecule type" value="Genomic_DNA"/>
</dbReference>
<dbReference type="EMBL" id="CP012175">
    <property type="protein sequence ID" value="AKV81898.1"/>
    <property type="molecule type" value="Genomic_DNA"/>
</dbReference>
<evidence type="ECO:0000313" key="18">
    <source>
        <dbReference type="Proteomes" id="UP000061362"/>
    </source>
</evidence>
<feature type="active site" description="Proton acceptor" evidence="7 8">
    <location>
        <position position="159"/>
    </location>
</feature>
<dbReference type="InterPro" id="IPR035246">
    <property type="entry name" value="Spermidine_synt_N"/>
</dbReference>
<evidence type="ECO:0000256" key="4">
    <source>
        <dbReference type="ARBA" id="ARBA00023066"/>
    </source>
</evidence>
<evidence type="ECO:0000256" key="1">
    <source>
        <dbReference type="ARBA" id="ARBA00007867"/>
    </source>
</evidence>
<dbReference type="FunFam" id="3.40.50.150:FF:000088">
    <property type="entry name" value="Polyamine aminopropyltransferase"/>
    <property type="match status" value="1"/>
</dbReference>
<evidence type="ECO:0000313" key="13">
    <source>
        <dbReference type="EMBL" id="AKV79653.1"/>
    </source>
</evidence>
<dbReference type="Proteomes" id="UP000056255">
    <property type="component" value="Chromosome"/>
</dbReference>
<comment type="catalytic activity">
    <reaction evidence="6">
        <text>S-adenosyl 3-(methylsulfanyl)propylamine + spermidine = thermospermine + S-methyl-5'-thioadenosine + H(+)</text>
        <dbReference type="Rhea" id="RHEA:30515"/>
        <dbReference type="ChEBI" id="CHEBI:15378"/>
        <dbReference type="ChEBI" id="CHEBI:17509"/>
        <dbReference type="ChEBI" id="CHEBI:57443"/>
        <dbReference type="ChEBI" id="CHEBI:57834"/>
        <dbReference type="ChEBI" id="CHEBI:59903"/>
        <dbReference type="EC" id="2.5.1.79"/>
    </reaction>
</comment>
<gene>
    <name evidence="7" type="primary">speE</name>
    <name evidence="10" type="ORF">HA72_2253</name>
    <name evidence="11" type="ORF">MsedA_2306</name>
    <name evidence="12" type="ORF">MsedB_2308</name>
    <name evidence="13" type="ORF">MsedC_2306</name>
    <name evidence="14" type="ORF">MsedD_2307</name>
    <name evidence="15" type="ORF">MsedE_2310</name>
</gene>
<evidence type="ECO:0000313" key="15">
    <source>
        <dbReference type="EMBL" id="AKV84134.1"/>
    </source>
</evidence>
<evidence type="ECO:0000313" key="14">
    <source>
        <dbReference type="EMBL" id="AKV81898.1"/>
    </source>
</evidence>
<dbReference type="InterPro" id="IPR030374">
    <property type="entry name" value="PABS"/>
</dbReference>
<feature type="binding site" evidence="7">
    <location>
        <begin position="141"/>
        <end position="142"/>
    </location>
    <ligand>
        <name>S-methyl-5'-thioadenosine</name>
        <dbReference type="ChEBI" id="CHEBI:17509"/>
    </ligand>
</feature>
<dbReference type="EMBL" id="CP012176">
    <property type="protein sequence ID" value="AKV84134.1"/>
    <property type="molecule type" value="Genomic_DNA"/>
</dbReference>
<evidence type="ECO:0000256" key="8">
    <source>
        <dbReference type="PROSITE-ProRule" id="PRU00354"/>
    </source>
</evidence>
<reference evidence="18 19" key="2">
    <citation type="journal article" date="2015" name="Genome Announc.">
        <title>Complete Genome Sequences of Evolved Arsenate-Resistant Metallosphaera sedula Strains.</title>
        <authorList>
            <person name="Ai C."/>
            <person name="McCarthy S."/>
            <person name="Schackwitz W."/>
            <person name="Martin J."/>
            <person name="Lipzen A."/>
            <person name="Blum P."/>
        </authorList>
    </citation>
    <scope>NUCLEOTIDE SEQUENCE [LARGE SCALE GENOMIC DNA]</scope>
    <source>
        <strain evidence="13 19">ARS120-1</strain>
        <strain evidence="14 18">ARS120-2</strain>
        <strain evidence="11 21">ARS50-1</strain>
        <strain evidence="12 20">ARS50-2</strain>
    </source>
</reference>
<proteinExistence type="inferred from homology"/>
<dbReference type="EMBL" id="CP012173">
    <property type="protein sequence ID" value="AKV77401.1"/>
    <property type="molecule type" value="Genomic_DNA"/>
</dbReference>
<dbReference type="Proteomes" id="UP000062475">
    <property type="component" value="Chromosome"/>
</dbReference>
<keyword evidence="2" id="KW-0963">Cytoplasm</keyword>
<evidence type="ECO:0000313" key="11">
    <source>
        <dbReference type="EMBL" id="AKV75165.1"/>
    </source>
</evidence>
<name>A0A088E7E5_9CREN</name>
<evidence type="ECO:0000259" key="9">
    <source>
        <dbReference type="PROSITE" id="PS51006"/>
    </source>
</evidence>
<evidence type="ECO:0000313" key="20">
    <source>
        <dbReference type="Proteomes" id="UP000062475"/>
    </source>
</evidence>
<comment type="pathway">
    <text evidence="7">Amine and polyamine biosynthesis; spermidine biosynthesis; spermidine from putrescine: step 1/1.</text>
</comment>
<dbReference type="CDD" id="cd02440">
    <property type="entry name" value="AdoMet_MTases"/>
    <property type="match status" value="1"/>
</dbReference>
<evidence type="ECO:0000313" key="16">
    <source>
        <dbReference type="Proteomes" id="UP000029084"/>
    </source>
</evidence>
<evidence type="ECO:0000313" key="19">
    <source>
        <dbReference type="Proteomes" id="UP000062398"/>
    </source>
</evidence>
<comment type="subunit">
    <text evidence="7">Homodimer or homotetramer.</text>
</comment>
<feature type="binding site" evidence="7">
    <location>
        <position position="89"/>
    </location>
    <ligand>
        <name>spermidine</name>
        <dbReference type="ChEBI" id="CHEBI:57834"/>
    </ligand>
</feature>
<dbReference type="NCBIfam" id="NF002010">
    <property type="entry name" value="PRK00811.1"/>
    <property type="match status" value="1"/>
</dbReference>
<dbReference type="OrthoDB" id="10538at2157"/>
<dbReference type="EMBL" id="CP012174">
    <property type="protein sequence ID" value="AKV79653.1"/>
    <property type="molecule type" value="Genomic_DNA"/>
</dbReference>
<dbReference type="Proteomes" id="UP000062398">
    <property type="component" value="Chromosome"/>
</dbReference>
<dbReference type="EC" id="2.5.1.16" evidence="7"/>
<dbReference type="SUPFAM" id="SSF53335">
    <property type="entry name" value="S-adenosyl-L-methionine-dependent methyltransferases"/>
    <property type="match status" value="1"/>
</dbReference>
<dbReference type="Gene3D" id="2.30.140.10">
    <property type="entry name" value="Spermidine synthase, tetramerisation domain"/>
    <property type="match status" value="1"/>
</dbReference>
<feature type="binding site" evidence="7">
    <location>
        <position position="109"/>
    </location>
    <ligand>
        <name>S-methyl-5'-thioadenosine</name>
        <dbReference type="ChEBI" id="CHEBI:17509"/>
    </ligand>
</feature>
<evidence type="ECO:0000256" key="7">
    <source>
        <dbReference type="HAMAP-Rule" id="MF_00198"/>
    </source>
</evidence>
<sequence length="303" mass="34405">MEFGWSWHIEWQSSYEFHGHHIDQVLEDVTTQFQRVMVAKLTRFGKSLIIDGKVQSTVSDEYIYHETLVHPLLLSLDKPKSVLILGGGEGATLREVLKHESVNRAVMVDIDQAVIDFARKHLTEWHTGSFDDPRTTLVIDDALRYVEKTQEKFDAIVLDLTDPIMGNSSYKLYTKEFYEKLSRLVGDDGGIVTQATSPSFSLDTFSVIYNTLRSIFRKVSASITYVPSFDGLWGFVYASNKVTPSQLSPESINSLIAQRIRGKLRYYDGETHSMLFSIPKNIREKLSSEKRISTESNPVTVPA</sequence>
<evidence type="ECO:0000256" key="5">
    <source>
        <dbReference type="ARBA" id="ARBA00023115"/>
    </source>
</evidence>
<dbReference type="UniPathway" id="UPA00248">
    <property type="reaction ID" value="UER00314"/>
</dbReference>
<comment type="catalytic activity">
    <reaction evidence="7">
        <text>S-adenosyl 3-(methylsulfanyl)propylamine + putrescine = S-methyl-5'-thioadenosine + spermidine + H(+)</text>
        <dbReference type="Rhea" id="RHEA:12721"/>
        <dbReference type="ChEBI" id="CHEBI:15378"/>
        <dbReference type="ChEBI" id="CHEBI:17509"/>
        <dbReference type="ChEBI" id="CHEBI:57443"/>
        <dbReference type="ChEBI" id="CHEBI:57834"/>
        <dbReference type="ChEBI" id="CHEBI:326268"/>
        <dbReference type="EC" id="2.5.1.16"/>
    </reaction>
</comment>
<dbReference type="InterPro" id="IPR001045">
    <property type="entry name" value="Spermi_synthase"/>
</dbReference>
<dbReference type="Gene3D" id="3.40.50.150">
    <property type="entry name" value="Vaccinia Virus protein VP39"/>
    <property type="match status" value="1"/>
</dbReference>
<dbReference type="RefSeq" id="WP_012022178.1">
    <property type="nucleotide sequence ID" value="NZ_AP019770.1"/>
</dbReference>
<dbReference type="OMA" id="FLYHEMM"/>
<accession>A0A088E7E5</accession>
<dbReference type="PANTHER" id="PTHR43317:SF1">
    <property type="entry name" value="THERMOSPERMINE SYNTHASE ACAULIS5"/>
    <property type="match status" value="1"/>
</dbReference>
<dbReference type="Proteomes" id="UP000068832">
    <property type="component" value="Chromosome"/>
</dbReference>
<dbReference type="InterPro" id="IPR030373">
    <property type="entry name" value="PABS_CS"/>
</dbReference>
<evidence type="ECO:0000313" key="12">
    <source>
        <dbReference type="EMBL" id="AKV77401.1"/>
    </source>
</evidence>
<dbReference type="PROSITE" id="PS01330">
    <property type="entry name" value="PABS_1"/>
    <property type="match status" value="1"/>
</dbReference>
<evidence type="ECO:0000313" key="17">
    <source>
        <dbReference type="Proteomes" id="UP000056255"/>
    </source>
</evidence>
<evidence type="ECO:0000313" key="21">
    <source>
        <dbReference type="Proteomes" id="UP000068832"/>
    </source>
</evidence>
<comment type="similarity">
    <text evidence="1 7">Belongs to the spermidine/spermine synthase family.</text>
</comment>
<dbReference type="PROSITE" id="PS51006">
    <property type="entry name" value="PABS_2"/>
    <property type="match status" value="1"/>
</dbReference>
<organism evidence="10 16">
    <name type="scientific">Metallosphaera sedula</name>
    <dbReference type="NCBI Taxonomy" id="43687"/>
    <lineage>
        <taxon>Archaea</taxon>
        <taxon>Thermoproteota</taxon>
        <taxon>Thermoprotei</taxon>
        <taxon>Sulfolobales</taxon>
        <taxon>Sulfolobaceae</taxon>
        <taxon>Metallosphaera</taxon>
    </lineage>
</organism>
<feature type="domain" description="PABS" evidence="9">
    <location>
        <begin position="5"/>
        <end position="240"/>
    </location>
</feature>
<dbReference type="Pfam" id="PF17284">
    <property type="entry name" value="Spermine_synt_N"/>
    <property type="match status" value="1"/>
</dbReference>
<dbReference type="GeneID" id="91756799"/>
<evidence type="ECO:0000256" key="6">
    <source>
        <dbReference type="ARBA" id="ARBA00048874"/>
    </source>
</evidence>
<dbReference type="InterPro" id="IPR029063">
    <property type="entry name" value="SAM-dependent_MTases_sf"/>
</dbReference>
<evidence type="ECO:0000313" key="10">
    <source>
        <dbReference type="EMBL" id="AIM28374.1"/>
    </source>
</evidence>
<feature type="binding site" evidence="7">
    <location>
        <position position="65"/>
    </location>
    <ligand>
        <name>spermidine</name>
        <dbReference type="ChEBI" id="CHEBI:57834"/>
    </ligand>
</feature>
<keyword evidence="5 7" id="KW-0620">Polyamine biosynthesis</keyword>
<reference evidence="10 16" key="1">
    <citation type="journal article" date="2014" name="J. Bacteriol.">
        <title>Role of an Archaeal PitA Transporter in the Copper and Arsenic Resistance of Metallosphaera sedula, an Extreme Thermoacidophile.</title>
        <authorList>
            <person name="McCarthy S."/>
            <person name="Ai C."/>
            <person name="Wheaton G."/>
            <person name="Tevatia R."/>
            <person name="Eckrich V."/>
            <person name="Kelly R."/>
            <person name="Blum P."/>
        </authorList>
    </citation>
    <scope>NUCLEOTIDE SEQUENCE [LARGE SCALE GENOMIC DNA]</scope>
    <source>
        <strain evidence="10 16">CuR1</strain>
    </source>
</reference>
<dbReference type="GO" id="GO:0010487">
    <property type="term" value="F:thermospermine synthase activity"/>
    <property type="evidence" value="ECO:0007669"/>
    <property type="project" value="UniProtKB-EC"/>
</dbReference>
<keyword evidence="3 7" id="KW-0808">Transferase</keyword>
<reference evidence="15 17" key="3">
    <citation type="submission" date="2015-07" db="EMBL/GenBank/DDBJ databases">
        <title>Physiological, transcriptional responses and genome re-sequencing of acid resistant extremely thermoacidophilic Metallosphaera sedula SARC-M1.</title>
        <authorList>
            <person name="Ai C."/>
            <person name="McCarthy S."/>
            <person name="Eckrich V."/>
            <person name="Rudrappa D."/>
            <person name="Qiu G."/>
            <person name="Blum P."/>
        </authorList>
    </citation>
    <scope>NUCLEOTIDE SEQUENCE [LARGE SCALE GENOMIC DNA]</scope>
    <source>
        <strain evidence="15 17">SARC-M1</strain>
    </source>
</reference>
<evidence type="ECO:0000256" key="3">
    <source>
        <dbReference type="ARBA" id="ARBA00022679"/>
    </source>
</evidence>
<dbReference type="Pfam" id="PF01564">
    <property type="entry name" value="Spermine_synth"/>
    <property type="match status" value="1"/>
</dbReference>
<dbReference type="EMBL" id="CP012172">
    <property type="protein sequence ID" value="AKV75165.1"/>
    <property type="molecule type" value="Genomic_DNA"/>
</dbReference>
<dbReference type="Proteomes" id="UP000061362">
    <property type="component" value="Chromosome"/>
</dbReference>
<keyword evidence="4 7" id="KW-0745">Spermidine biosynthesis</keyword>
<protein>
    <recommendedName>
        <fullName evidence="7">Polyamine aminopropyltransferase</fullName>
    </recommendedName>
    <alternativeName>
        <fullName evidence="7">Putrescine aminopropyltransferase</fullName>
        <shortName evidence="7">PAPT</shortName>
    </alternativeName>
    <alternativeName>
        <fullName evidence="7">Spermidine synthase</fullName>
        <shortName evidence="7">SPDS</shortName>
        <shortName evidence="7">SPDSY</shortName>
        <ecNumber evidence="7">2.5.1.16</ecNumber>
    </alternativeName>
</protein>
<evidence type="ECO:0000256" key="2">
    <source>
        <dbReference type="ARBA" id="ARBA00022490"/>
    </source>
</evidence>
<dbReference type="AlphaFoldDB" id="A0A088E7E5"/>
<dbReference type="GO" id="GO:0004766">
    <property type="term" value="F:spermidine synthase activity"/>
    <property type="evidence" value="ECO:0007669"/>
    <property type="project" value="UniProtKB-UniRule"/>
</dbReference>
<dbReference type="GO" id="GO:0008295">
    <property type="term" value="P:spermidine biosynthetic process"/>
    <property type="evidence" value="ECO:0007669"/>
    <property type="project" value="UniProtKB-UniRule"/>
</dbReference>
<dbReference type="InterPro" id="IPR037163">
    <property type="entry name" value="Spermidine_synt_N_sf"/>
</dbReference>
<dbReference type="HAMAP" id="MF_00198">
    <property type="entry name" value="Spermidine_synth"/>
    <property type="match status" value="1"/>
</dbReference>
<feature type="binding site" evidence="7">
    <location>
        <position position="34"/>
    </location>
    <ligand>
        <name>S-methyl-5'-thioadenosine</name>
        <dbReference type="ChEBI" id="CHEBI:17509"/>
    </ligand>
</feature>
<dbReference type="Proteomes" id="UP000029084">
    <property type="component" value="Chromosome"/>
</dbReference>
<comment type="function">
    <text evidence="7">Catalyzes the irreversible transfer of a propylamine group from the amino donor S-adenosylmethioninamine (decarboxy-AdoMet) to putrescine (1,4-diaminobutane) to yield spermidine.</text>
</comment>
<dbReference type="PANTHER" id="PTHR43317">
    <property type="entry name" value="THERMOSPERMINE SYNTHASE ACAULIS5"/>
    <property type="match status" value="1"/>
</dbReference>
<comment type="caution">
    <text evidence="7">Lacks conserved residue(s) required for the propagation of feature annotation.</text>
</comment>